<dbReference type="RefSeq" id="WP_343750800.1">
    <property type="nucleotide sequence ID" value="NZ_BAAADM010000007.1"/>
</dbReference>
<feature type="transmembrane region" description="Helical" evidence="1">
    <location>
        <begin position="149"/>
        <end position="167"/>
    </location>
</feature>
<comment type="caution">
    <text evidence="2">The sequence shown here is derived from an EMBL/GenBank/DDBJ whole genome shotgun (WGS) entry which is preliminary data.</text>
</comment>
<evidence type="ECO:0000313" key="2">
    <source>
        <dbReference type="EMBL" id="GAA0430595.1"/>
    </source>
</evidence>
<protein>
    <submittedName>
        <fullName evidence="2">Uncharacterized protein</fullName>
    </submittedName>
</protein>
<proteinExistence type="predicted"/>
<dbReference type="EMBL" id="BAAADM010000007">
    <property type="protein sequence ID" value="GAA0430595.1"/>
    <property type="molecule type" value="Genomic_DNA"/>
</dbReference>
<feature type="transmembrane region" description="Helical" evidence="1">
    <location>
        <begin position="6"/>
        <end position="30"/>
    </location>
</feature>
<feature type="transmembrane region" description="Helical" evidence="1">
    <location>
        <begin position="58"/>
        <end position="76"/>
    </location>
</feature>
<keyword evidence="1" id="KW-1133">Transmembrane helix</keyword>
<keyword evidence="3" id="KW-1185">Reference proteome</keyword>
<accession>A0ABN0Z2V2</accession>
<name>A0ABN0Z2V2_9BACI</name>
<feature type="transmembrane region" description="Helical" evidence="1">
    <location>
        <begin position="82"/>
        <end position="110"/>
    </location>
</feature>
<dbReference type="Proteomes" id="UP001501459">
    <property type="component" value="Unassembled WGS sequence"/>
</dbReference>
<reference evidence="2 3" key="1">
    <citation type="journal article" date="2019" name="Int. J. Syst. Evol. Microbiol.">
        <title>The Global Catalogue of Microorganisms (GCM) 10K type strain sequencing project: providing services to taxonomists for standard genome sequencing and annotation.</title>
        <authorList>
            <consortium name="The Broad Institute Genomics Platform"/>
            <consortium name="The Broad Institute Genome Sequencing Center for Infectious Disease"/>
            <person name="Wu L."/>
            <person name="Ma J."/>
        </authorList>
    </citation>
    <scope>NUCLEOTIDE SEQUENCE [LARGE SCALE GENOMIC DNA]</scope>
    <source>
        <strain evidence="2 3">JCM 12149</strain>
    </source>
</reference>
<organism evidence="2 3">
    <name type="scientific">Lentibacillus halophilus</name>
    <dbReference type="NCBI Taxonomy" id="295065"/>
    <lineage>
        <taxon>Bacteria</taxon>
        <taxon>Bacillati</taxon>
        <taxon>Bacillota</taxon>
        <taxon>Bacilli</taxon>
        <taxon>Bacillales</taxon>
        <taxon>Bacillaceae</taxon>
        <taxon>Lentibacillus</taxon>
    </lineage>
</organism>
<feature type="transmembrane region" description="Helical" evidence="1">
    <location>
        <begin position="122"/>
        <end position="143"/>
    </location>
</feature>
<keyword evidence="1" id="KW-0812">Transmembrane</keyword>
<keyword evidence="1" id="KW-0472">Membrane</keyword>
<gene>
    <name evidence="2" type="ORF">GCM10008983_03760</name>
</gene>
<sequence>MSEIIAINGVWGALLFLGVLLIHQGVILAIDKNKTVDIISPGKFYRNSLANKERRKRVFLELIVIGPIALCMLYFLRTGENIVYQAYIFIANFSIGFFLNSAVAMFIAAFMLSKKDIGYRILVKRTSITLMTIGIIYLVIYFFAASTLFILWSGVSTLGFGLANLLIKEEK</sequence>
<evidence type="ECO:0000313" key="3">
    <source>
        <dbReference type="Proteomes" id="UP001501459"/>
    </source>
</evidence>
<evidence type="ECO:0000256" key="1">
    <source>
        <dbReference type="SAM" id="Phobius"/>
    </source>
</evidence>